<dbReference type="AlphaFoldDB" id="I8UD17"/>
<comment type="caution">
    <text evidence="1">The sequence shown here is derived from an EMBL/GenBank/DDBJ whole genome shotgun (WGS) entry which is preliminary data.</text>
</comment>
<gene>
    <name evidence="1" type="ORF">A374_14050</name>
</gene>
<accession>I8UD17</accession>
<evidence type="ECO:0000313" key="1">
    <source>
        <dbReference type="EMBL" id="EIT84820.1"/>
    </source>
</evidence>
<keyword evidence="2" id="KW-1185">Reference proteome</keyword>
<dbReference type="STRING" id="1196324.A374_14050"/>
<dbReference type="RefSeq" id="WP_007202888.1">
    <property type="nucleotide sequence ID" value="NZ_AKKV01000030.1"/>
</dbReference>
<name>I8UD17_9BACL</name>
<organism evidence="1 2">
    <name type="scientific">Fictibacillus macauensis ZFHKF-1</name>
    <dbReference type="NCBI Taxonomy" id="1196324"/>
    <lineage>
        <taxon>Bacteria</taxon>
        <taxon>Bacillati</taxon>
        <taxon>Bacillota</taxon>
        <taxon>Bacilli</taxon>
        <taxon>Bacillales</taxon>
        <taxon>Fictibacillaceae</taxon>
        <taxon>Fictibacillus</taxon>
    </lineage>
</organism>
<dbReference type="PATRIC" id="fig|1196324.3.peg.2873"/>
<protein>
    <submittedName>
        <fullName evidence="1">Uncharacterized protein</fullName>
    </submittedName>
</protein>
<sequence length="352" mass="40926">MITNDRERSMSYKRLESLLWQKEQLKTYALCETEKQEYHAIYDEFIRRIQEEQALYDEYHSSAQKIMIEAIALEPVISDIPTLLQALTIESIQNKQEALDFRTCNESTFRKRVADSKLSIAPTILQLFKKNLRSELEILQNQGVSLAFYEHKLPLYSDGEYSTLCSLYLMHKFTSFLTPKSNEPVPMRLHKGYLRWISEQVGKTVDVKRNIGSIVTEDDIRQSSNELLKMCVKTGIYVVPIEGAEKYVFSYFRENGKIMLCLSPNYPLHFTLLCALWCIRHHEEHSELIVYKHIPREALVFAKSVRASSKQKAMLHRERLLTAFFEVANLTALTEDAHFSIMAALLAEEKLI</sequence>
<dbReference type="Proteomes" id="UP000004080">
    <property type="component" value="Unassembled WGS sequence"/>
</dbReference>
<reference evidence="1 2" key="1">
    <citation type="journal article" date="2012" name="J. Bacteriol.">
        <title>Genome of Bacillus macauensis ZFHKF-1, a Long-Chain-Forming Bacterium.</title>
        <authorList>
            <person name="Cai L."/>
            <person name="Zhang T."/>
        </authorList>
    </citation>
    <scope>NUCLEOTIDE SEQUENCE [LARGE SCALE GENOMIC DNA]</scope>
    <source>
        <strain evidence="1 2">ZFHKF-1</strain>
    </source>
</reference>
<proteinExistence type="predicted"/>
<dbReference type="EMBL" id="AKKV01000030">
    <property type="protein sequence ID" value="EIT84820.1"/>
    <property type="molecule type" value="Genomic_DNA"/>
</dbReference>
<evidence type="ECO:0000313" key="2">
    <source>
        <dbReference type="Proteomes" id="UP000004080"/>
    </source>
</evidence>